<evidence type="ECO:0000256" key="2">
    <source>
        <dbReference type="ARBA" id="ARBA00022448"/>
    </source>
</evidence>
<feature type="transmembrane region" description="Helical" evidence="7">
    <location>
        <begin position="207"/>
        <end position="227"/>
    </location>
</feature>
<evidence type="ECO:0000256" key="3">
    <source>
        <dbReference type="ARBA" id="ARBA00022475"/>
    </source>
</evidence>
<protein>
    <submittedName>
        <fullName evidence="9">Multidrug efflux MFS transporter</fullName>
    </submittedName>
</protein>
<dbReference type="EMBL" id="CP041356">
    <property type="protein sequence ID" value="QDK70380.1"/>
    <property type="molecule type" value="Genomic_DNA"/>
</dbReference>
<dbReference type="PANTHER" id="PTHR43414:SF6">
    <property type="entry name" value="MULTIDRUG RESISTANCE PROTEIN MDTG"/>
    <property type="match status" value="1"/>
</dbReference>
<proteinExistence type="predicted"/>
<evidence type="ECO:0000256" key="6">
    <source>
        <dbReference type="ARBA" id="ARBA00023136"/>
    </source>
</evidence>
<sequence length="402" mass="43665">MKEAWKKNLIVLWFGTFMTGIGSSLISPFISLYIGTLGNYSKTELNIWSGLIFSSTFVVLAIVSPLWGRLADQKGRKLMLLRASLGMAVSISLMAFVTAAWQLLILRMLLGAFSGFISNSMALMASSTPKEKSGSVLSLLTTGSVAGTLIGPIFGGILVGFTGYRHVFTVTGIIYFLVFIMTIFFVQETFKPIEKKNMLTSKQVWKVISHPAVIWGMFLTTLITNMTNQSINPVLSLYVQELMHGHGNITLMAGIVAAAPGIVTLVIAPLLGRLGDQIGQKRILGFGLVFSMVVFLVTATTTNVWFLIGMRLLVGISDAAILPSVQAILAKESPQEVTGRIFSYNQSAQSIGAFAGPLLGSAIAGFIDYRYVFIGSAILVIFNLINYFTHTKELPVKKELHA</sequence>
<dbReference type="RefSeq" id="WP_142765994.1">
    <property type="nucleotide sequence ID" value="NZ_CP041356.1"/>
</dbReference>
<dbReference type="KEGG" id="lack:FLP15_03345"/>
<reference evidence="9 10" key="1">
    <citation type="submission" date="2019-07" db="EMBL/GenBank/DDBJ databases">
        <title>Genome sequencing of KACC 19320.</title>
        <authorList>
            <person name="Heo J."/>
            <person name="Kim S.-J."/>
            <person name="Kim J.-S."/>
            <person name="Hong S.-B."/>
            <person name="Kwon S.-W."/>
        </authorList>
    </citation>
    <scope>NUCLEOTIDE SEQUENCE [LARGE SCALE GENOMIC DNA]</scope>
    <source>
        <strain evidence="9 10">KACC 19320</strain>
    </source>
</reference>
<evidence type="ECO:0000256" key="5">
    <source>
        <dbReference type="ARBA" id="ARBA00022989"/>
    </source>
</evidence>
<feature type="domain" description="Major facilitator superfamily (MFS) profile" evidence="8">
    <location>
        <begin position="8"/>
        <end position="394"/>
    </location>
</feature>
<feature type="transmembrane region" description="Helical" evidence="7">
    <location>
        <begin position="79"/>
        <end position="98"/>
    </location>
</feature>
<evidence type="ECO:0000256" key="7">
    <source>
        <dbReference type="SAM" id="Phobius"/>
    </source>
</evidence>
<evidence type="ECO:0000256" key="4">
    <source>
        <dbReference type="ARBA" id="ARBA00022692"/>
    </source>
</evidence>
<feature type="transmembrane region" description="Helical" evidence="7">
    <location>
        <begin position="47"/>
        <end position="67"/>
    </location>
</feature>
<feature type="transmembrane region" description="Helical" evidence="7">
    <location>
        <begin position="104"/>
        <end position="124"/>
    </location>
</feature>
<dbReference type="InterPro" id="IPR001958">
    <property type="entry name" value="Tet-R_TetA/multi-R_MdtG-like"/>
</dbReference>
<feature type="transmembrane region" description="Helical" evidence="7">
    <location>
        <begin position="369"/>
        <end position="388"/>
    </location>
</feature>
<feature type="transmembrane region" description="Helical" evidence="7">
    <location>
        <begin position="283"/>
        <end position="308"/>
    </location>
</feature>
<keyword evidence="4 7" id="KW-0812">Transmembrane</keyword>
<evidence type="ECO:0000259" key="8">
    <source>
        <dbReference type="PROSITE" id="PS50850"/>
    </source>
</evidence>
<evidence type="ECO:0000313" key="10">
    <source>
        <dbReference type="Proteomes" id="UP000315128"/>
    </source>
</evidence>
<evidence type="ECO:0000313" key="9">
    <source>
        <dbReference type="EMBL" id="QDK70380.1"/>
    </source>
</evidence>
<dbReference type="GO" id="GO:0022857">
    <property type="term" value="F:transmembrane transporter activity"/>
    <property type="evidence" value="ECO:0007669"/>
    <property type="project" value="InterPro"/>
</dbReference>
<dbReference type="InterPro" id="IPR011701">
    <property type="entry name" value="MFS"/>
</dbReference>
<comment type="subcellular location">
    <subcellularLocation>
        <location evidence="1">Cell membrane</location>
        <topology evidence="1">Multi-pass membrane protein</topology>
    </subcellularLocation>
</comment>
<keyword evidence="2" id="KW-0813">Transport</keyword>
<dbReference type="CDD" id="cd17391">
    <property type="entry name" value="MFS_MdtG_MDR_like"/>
    <property type="match status" value="1"/>
</dbReference>
<accession>A0A514Z709</accession>
<keyword evidence="6 7" id="KW-0472">Membrane</keyword>
<feature type="transmembrane region" description="Helical" evidence="7">
    <location>
        <begin position="136"/>
        <end position="161"/>
    </location>
</feature>
<keyword evidence="3" id="KW-1003">Cell membrane</keyword>
<feature type="transmembrane region" description="Helical" evidence="7">
    <location>
        <begin position="247"/>
        <end position="271"/>
    </location>
</feature>
<dbReference type="OrthoDB" id="65739at2"/>
<evidence type="ECO:0000256" key="1">
    <source>
        <dbReference type="ARBA" id="ARBA00004651"/>
    </source>
</evidence>
<dbReference type="PROSITE" id="PS50850">
    <property type="entry name" value="MFS"/>
    <property type="match status" value="1"/>
</dbReference>
<feature type="transmembrane region" description="Helical" evidence="7">
    <location>
        <begin position="12"/>
        <end position="35"/>
    </location>
</feature>
<keyword evidence="10" id="KW-1185">Reference proteome</keyword>
<dbReference type="PANTHER" id="PTHR43414">
    <property type="entry name" value="MULTIDRUG RESISTANCE PROTEIN MDTG"/>
    <property type="match status" value="1"/>
</dbReference>
<dbReference type="Proteomes" id="UP000315128">
    <property type="component" value="Chromosome"/>
</dbReference>
<dbReference type="InterPro" id="IPR036259">
    <property type="entry name" value="MFS_trans_sf"/>
</dbReference>
<organism evidence="9 10">
    <name type="scientific">Lactococcus protaetiae</name>
    <dbReference type="NCBI Taxonomy" id="2592653"/>
    <lineage>
        <taxon>Bacteria</taxon>
        <taxon>Bacillati</taxon>
        <taxon>Bacillota</taxon>
        <taxon>Bacilli</taxon>
        <taxon>Lactobacillales</taxon>
        <taxon>Streptococcaceae</taxon>
        <taxon>Lactococcus</taxon>
    </lineage>
</organism>
<dbReference type="SUPFAM" id="SSF103473">
    <property type="entry name" value="MFS general substrate transporter"/>
    <property type="match status" value="2"/>
</dbReference>
<gene>
    <name evidence="9" type="ORF">FLP15_03345</name>
</gene>
<dbReference type="AlphaFoldDB" id="A0A514Z709"/>
<keyword evidence="5 7" id="KW-1133">Transmembrane helix</keyword>
<feature type="transmembrane region" description="Helical" evidence="7">
    <location>
        <begin position="167"/>
        <end position="186"/>
    </location>
</feature>
<dbReference type="Gene3D" id="1.20.1250.20">
    <property type="entry name" value="MFS general substrate transporter like domains"/>
    <property type="match status" value="2"/>
</dbReference>
<dbReference type="InterPro" id="IPR020846">
    <property type="entry name" value="MFS_dom"/>
</dbReference>
<name>A0A514Z709_9LACT</name>
<dbReference type="Pfam" id="PF07690">
    <property type="entry name" value="MFS_1"/>
    <property type="match status" value="2"/>
</dbReference>
<dbReference type="PRINTS" id="PR01035">
    <property type="entry name" value="TCRTETA"/>
</dbReference>
<dbReference type="GO" id="GO:0005886">
    <property type="term" value="C:plasma membrane"/>
    <property type="evidence" value="ECO:0007669"/>
    <property type="project" value="UniProtKB-SubCell"/>
</dbReference>